<reference evidence="11 12" key="1">
    <citation type="submission" date="2016-04" db="EMBL/GenBank/DDBJ databases">
        <title>Deep-sea bacteria in the southern Pacific.</title>
        <authorList>
            <person name="Tang K."/>
        </authorList>
    </citation>
    <scope>NUCLEOTIDE SEQUENCE [LARGE SCALE GENOMIC DNA]</scope>
    <source>
        <strain evidence="11 12">JLT2014</strain>
        <plasmid evidence="12">ppaby4</plasmid>
    </source>
</reference>
<dbReference type="EMBL" id="CP015095">
    <property type="protein sequence ID" value="APZ55229.1"/>
    <property type="molecule type" value="Genomic_DNA"/>
</dbReference>
<keyword evidence="3" id="KW-1003">Cell membrane</keyword>
<comment type="similarity">
    <text evidence="8 9">Belongs to the TRAP transporter small permease family.</text>
</comment>
<comment type="function">
    <text evidence="9">Part of the tripartite ATP-independent periplasmic (TRAP) transport system.</text>
</comment>
<evidence type="ECO:0000256" key="3">
    <source>
        <dbReference type="ARBA" id="ARBA00022475"/>
    </source>
</evidence>
<keyword evidence="5 9" id="KW-0812">Transmembrane</keyword>
<evidence type="ECO:0000256" key="1">
    <source>
        <dbReference type="ARBA" id="ARBA00004429"/>
    </source>
</evidence>
<keyword evidence="6 9" id="KW-1133">Transmembrane helix</keyword>
<feature type="transmembrane region" description="Helical" evidence="9">
    <location>
        <begin position="40"/>
        <end position="59"/>
    </location>
</feature>
<comment type="subunit">
    <text evidence="9">The complex comprises the extracytoplasmic solute receptor protein and the two transmembrane proteins.</text>
</comment>
<evidence type="ECO:0000313" key="11">
    <source>
        <dbReference type="EMBL" id="APZ55229.1"/>
    </source>
</evidence>
<evidence type="ECO:0000259" key="10">
    <source>
        <dbReference type="Pfam" id="PF04290"/>
    </source>
</evidence>
<keyword evidence="12" id="KW-1185">Reference proteome</keyword>
<feature type="transmembrane region" description="Helical" evidence="9">
    <location>
        <begin position="120"/>
        <end position="141"/>
    </location>
</feature>
<evidence type="ECO:0000256" key="4">
    <source>
        <dbReference type="ARBA" id="ARBA00022519"/>
    </source>
</evidence>
<dbReference type="InterPro" id="IPR007387">
    <property type="entry name" value="TRAP_DctQ"/>
</dbReference>
<evidence type="ECO:0000256" key="6">
    <source>
        <dbReference type="ARBA" id="ARBA00022989"/>
    </source>
</evidence>
<dbReference type="AlphaFoldDB" id="A0A1P8V0S1"/>
<evidence type="ECO:0000256" key="2">
    <source>
        <dbReference type="ARBA" id="ARBA00022448"/>
    </source>
</evidence>
<keyword evidence="4 9" id="KW-0997">Cell inner membrane</keyword>
<feature type="transmembrane region" description="Helical" evidence="9">
    <location>
        <begin position="80"/>
        <end position="100"/>
    </location>
</feature>
<keyword evidence="7 9" id="KW-0472">Membrane</keyword>
<dbReference type="InterPro" id="IPR055348">
    <property type="entry name" value="DctQ"/>
</dbReference>
<organism evidence="11 12">
    <name type="scientific">Salipiger abyssi</name>
    <dbReference type="NCBI Taxonomy" id="1250539"/>
    <lineage>
        <taxon>Bacteria</taxon>
        <taxon>Pseudomonadati</taxon>
        <taxon>Pseudomonadota</taxon>
        <taxon>Alphaproteobacteria</taxon>
        <taxon>Rhodobacterales</taxon>
        <taxon>Roseobacteraceae</taxon>
        <taxon>Salipiger</taxon>
    </lineage>
</organism>
<keyword evidence="2 9" id="KW-0813">Transport</keyword>
<gene>
    <name evidence="11" type="ORF">Ga0080574_TMP4947</name>
</gene>
<comment type="subcellular location">
    <subcellularLocation>
        <location evidence="1 9">Cell inner membrane</location>
        <topology evidence="1 9">Multi-pass membrane protein</topology>
    </subcellularLocation>
</comment>
<keyword evidence="11" id="KW-0614">Plasmid</keyword>
<name>A0A1P8V0S1_9RHOB</name>
<dbReference type="KEGG" id="paby:Ga0080574_TMP4947"/>
<dbReference type="PANTHER" id="PTHR35011:SF10">
    <property type="entry name" value="TRAP TRANSPORTER SMALL PERMEASE PROTEIN"/>
    <property type="match status" value="1"/>
</dbReference>
<dbReference type="Pfam" id="PF04290">
    <property type="entry name" value="DctQ"/>
    <property type="match status" value="1"/>
</dbReference>
<evidence type="ECO:0000313" key="12">
    <source>
        <dbReference type="Proteomes" id="UP000187059"/>
    </source>
</evidence>
<geneLocation type="plasmid" evidence="12">
    <name>ppaby4</name>
</geneLocation>
<protein>
    <recommendedName>
        <fullName evidence="9">TRAP transporter small permease protein</fullName>
    </recommendedName>
</protein>
<feature type="transmembrane region" description="Helical" evidence="9">
    <location>
        <begin position="7"/>
        <end position="28"/>
    </location>
</feature>
<evidence type="ECO:0000256" key="7">
    <source>
        <dbReference type="ARBA" id="ARBA00023136"/>
    </source>
</evidence>
<proteinExistence type="inferred from homology"/>
<evidence type="ECO:0000256" key="9">
    <source>
        <dbReference type="RuleBase" id="RU369079"/>
    </source>
</evidence>
<evidence type="ECO:0000256" key="8">
    <source>
        <dbReference type="ARBA" id="ARBA00038436"/>
    </source>
</evidence>
<dbReference type="Proteomes" id="UP000187059">
    <property type="component" value="Plasmid pPABY4"/>
</dbReference>
<accession>A0A1P8V0S1</accession>
<sequence length="174" mass="19361">MEKLIMAIVVVVLFLIMIFVAADALLRYTLNSPLIFSYDLVSMYLLPVAMLLPASFVLRRGGHISVDLFALMMPARMQQLLFGLSTLACAPVFTIMFYRIMHSSLESYEHGLVTTGMINWPIWLHQAIFSVTTFAVAVRLVHIGITNLFAFVTGADKIAISVLPDHSDPLEEAV</sequence>
<dbReference type="GO" id="GO:0015740">
    <property type="term" value="P:C4-dicarboxylate transport"/>
    <property type="evidence" value="ECO:0007669"/>
    <property type="project" value="TreeGrafter"/>
</dbReference>
<dbReference type="GO" id="GO:0005886">
    <property type="term" value="C:plasma membrane"/>
    <property type="evidence" value="ECO:0007669"/>
    <property type="project" value="UniProtKB-SubCell"/>
</dbReference>
<dbReference type="PANTHER" id="PTHR35011">
    <property type="entry name" value="2,3-DIKETO-L-GULONATE TRAP TRANSPORTER SMALL PERMEASE PROTEIN YIAM"/>
    <property type="match status" value="1"/>
</dbReference>
<evidence type="ECO:0000256" key="5">
    <source>
        <dbReference type="ARBA" id="ARBA00022692"/>
    </source>
</evidence>
<feature type="domain" description="Tripartite ATP-independent periplasmic transporters DctQ component" evidence="10">
    <location>
        <begin position="16"/>
        <end position="141"/>
    </location>
</feature>
<dbReference type="GO" id="GO:0022857">
    <property type="term" value="F:transmembrane transporter activity"/>
    <property type="evidence" value="ECO:0007669"/>
    <property type="project" value="UniProtKB-UniRule"/>
</dbReference>